<dbReference type="InterPro" id="IPR016181">
    <property type="entry name" value="Acyl_CoA_acyltransferase"/>
</dbReference>
<evidence type="ECO:0000259" key="1">
    <source>
        <dbReference type="PROSITE" id="PS51186"/>
    </source>
</evidence>
<dbReference type="PANTHER" id="PTHR43415">
    <property type="entry name" value="SPERMIDINE N(1)-ACETYLTRANSFERASE"/>
    <property type="match status" value="1"/>
</dbReference>
<accession>A0A8J6P371</accession>
<name>A0A8J6P371_9BACT</name>
<dbReference type="PROSITE" id="PS51186">
    <property type="entry name" value="GNAT"/>
    <property type="match status" value="1"/>
</dbReference>
<dbReference type="Gene3D" id="3.40.630.30">
    <property type="match status" value="1"/>
</dbReference>
<dbReference type="PANTHER" id="PTHR43415:SF3">
    <property type="entry name" value="GNAT-FAMILY ACETYLTRANSFERASE"/>
    <property type="match status" value="1"/>
</dbReference>
<organism evidence="2 3">
    <name type="scientific">Candidatus Desulfatibia vada</name>
    <dbReference type="NCBI Taxonomy" id="2841696"/>
    <lineage>
        <taxon>Bacteria</taxon>
        <taxon>Pseudomonadati</taxon>
        <taxon>Thermodesulfobacteriota</taxon>
        <taxon>Desulfobacteria</taxon>
        <taxon>Desulfobacterales</taxon>
        <taxon>Desulfobacterales incertae sedis</taxon>
        <taxon>Candidatus Desulfatibia</taxon>
    </lineage>
</organism>
<evidence type="ECO:0000313" key="3">
    <source>
        <dbReference type="Proteomes" id="UP000605201"/>
    </source>
</evidence>
<dbReference type="InterPro" id="IPR000182">
    <property type="entry name" value="GNAT_dom"/>
</dbReference>
<dbReference type="Proteomes" id="UP000605201">
    <property type="component" value="Unassembled WGS sequence"/>
</dbReference>
<dbReference type="SUPFAM" id="SSF55729">
    <property type="entry name" value="Acyl-CoA N-acyltransferases (Nat)"/>
    <property type="match status" value="1"/>
</dbReference>
<sequence length="216" mass="25138">MKPPDIVKKLKSKGQSPQSLITIETFEGIKGYLRPVQANRKIAAQMAKWRTGNFDAFFTWIKPIENDLFQWLKRYEDIDNDIVFIIELPTGVSIGQIALYSIDFYQKAAEIGRIIKGEKECPEGIMTLAAEALVRWGFGCLKLEKIFLEVFADNERAISLYKKLGFHVSDMLLFRRTRTPQGLVQWVRVKKGRETSYKHQYREVCEMTLQRKDLRV</sequence>
<comment type="caution">
    <text evidence="2">The sequence shown here is derived from an EMBL/GenBank/DDBJ whole genome shotgun (WGS) entry which is preliminary data.</text>
</comment>
<gene>
    <name evidence="2" type="ORF">H8D96_17450</name>
</gene>
<protein>
    <submittedName>
        <fullName evidence="2">GNAT family N-acetyltransferase</fullName>
    </submittedName>
</protein>
<feature type="domain" description="N-acetyltransferase" evidence="1">
    <location>
        <begin position="31"/>
        <end position="194"/>
    </location>
</feature>
<evidence type="ECO:0000313" key="2">
    <source>
        <dbReference type="EMBL" id="MBC8433698.1"/>
    </source>
</evidence>
<reference evidence="2 3" key="1">
    <citation type="submission" date="2020-08" db="EMBL/GenBank/DDBJ databases">
        <title>Bridging the membrane lipid divide: bacteria of the FCB group superphylum have the potential to synthesize archaeal ether lipids.</title>
        <authorList>
            <person name="Villanueva L."/>
            <person name="Von Meijenfeldt F.A.B."/>
            <person name="Westbye A.B."/>
            <person name="Yadav S."/>
            <person name="Hopmans E.C."/>
            <person name="Dutilh B.E."/>
            <person name="Sinninghe Damste J.S."/>
        </authorList>
    </citation>
    <scope>NUCLEOTIDE SEQUENCE [LARGE SCALE GENOMIC DNA]</scope>
    <source>
        <strain evidence="2">NIOZ-UU17</strain>
    </source>
</reference>
<dbReference type="GO" id="GO:0016747">
    <property type="term" value="F:acyltransferase activity, transferring groups other than amino-acyl groups"/>
    <property type="evidence" value="ECO:0007669"/>
    <property type="project" value="InterPro"/>
</dbReference>
<dbReference type="Pfam" id="PF13302">
    <property type="entry name" value="Acetyltransf_3"/>
    <property type="match status" value="1"/>
</dbReference>
<dbReference type="AlphaFoldDB" id="A0A8J6P371"/>
<dbReference type="EMBL" id="JACNIG010000322">
    <property type="protein sequence ID" value="MBC8433698.1"/>
    <property type="molecule type" value="Genomic_DNA"/>
</dbReference>
<proteinExistence type="predicted"/>